<evidence type="ECO:0000313" key="3">
    <source>
        <dbReference type="Proteomes" id="UP000266483"/>
    </source>
</evidence>
<dbReference type="PANTHER" id="PTHR43718:SF2">
    <property type="entry name" value="LON PROTEASE HOMOLOG, MITOCHONDRIAL"/>
    <property type="match status" value="1"/>
</dbReference>
<evidence type="ECO:0000259" key="1">
    <source>
        <dbReference type="SMART" id="SM00382"/>
    </source>
</evidence>
<evidence type="ECO:0000313" key="2">
    <source>
        <dbReference type="EMBL" id="RII83251.1"/>
    </source>
</evidence>
<feature type="domain" description="AAA+ ATPase" evidence="1">
    <location>
        <begin position="391"/>
        <end position="541"/>
    </location>
</feature>
<comment type="caution">
    <text evidence="2">The sequence shown here is derived from an EMBL/GenBank/DDBJ whole genome shotgun (WGS) entry which is preliminary data.</text>
</comment>
<dbReference type="Gene3D" id="3.40.50.300">
    <property type="entry name" value="P-loop containing nucleotide triphosphate hydrolases"/>
    <property type="match status" value="1"/>
</dbReference>
<dbReference type="EMBL" id="NQOU01000002">
    <property type="protein sequence ID" value="RII83251.1"/>
    <property type="molecule type" value="Genomic_DNA"/>
</dbReference>
<accession>A0ABX9MZ39</accession>
<dbReference type="SUPFAM" id="SSF52540">
    <property type="entry name" value="P-loop containing nucleoside triphosphate hydrolases"/>
    <property type="match status" value="1"/>
</dbReference>
<gene>
    <name evidence="2" type="ORF">CJO09_06515</name>
</gene>
<sequence length="601" mass="67990">MSRASARLLVVLAWRKHMSFRVFVDRVHQAPELDVERDDSSLIDQIPFNGFFGDDFLTLIYLSPPDAPIFHDAMRETLHVLVDEKESNHRRAQAAVEVGRFVKHNAPAAPAQLGRSESLAWFELAQQLGSIVGVWELANEMLKQCDLKVSIDLNTNPLPELRARKDNARFRIDVRVAQAWYEGIRLTLTASQNNFEHWDLQAHQCAVSCIVNYLLLLPDEPPKSIRKYNGDEPLIVKRFKTLQWFAPFWDRLIESMSNDISDEVKQLLIEQKYIVSSYIPQLVKQCTETQPGSSDDRNVSQANHQAQTNAVDQLVVIKGQIPASSDRDDLLVLKQYASLQKPVRFKTFPVLEELLRMREQLFSEFPWAQDAIRVVMNDLIARRRHGVTRLGMAPVLLVGKPGTGKTRFAQRLSELLETPSSVINLAGMCDTKVLKGVTRGWAGQRPSKIVEFIHQTQVPNPLFVLDEIDKAHAGYSNGGDPQEALLDLLEPGNAKRYHDIYLMAECDLSHCIYITTANSLETISEPLMSRLRPVHFPPPGEDHAPVLISGVVRNLEKMWNLPEGAVTLTDEQRAKLVGLSPREMRAAILDLLGNEQTHKVH</sequence>
<reference evidence="2 3" key="1">
    <citation type="submission" date="2017-08" db="EMBL/GenBank/DDBJ databases">
        <title>Pusillimonas indicus sp. nov., a member of the family Alcaligenaceae isolated from surface seawater.</title>
        <authorList>
            <person name="Li J."/>
        </authorList>
    </citation>
    <scope>NUCLEOTIDE SEQUENCE [LARGE SCALE GENOMIC DNA]</scope>
    <source>
        <strain evidence="2 3">17-4A</strain>
    </source>
</reference>
<name>A0ABX9MZ39_9BURK</name>
<dbReference type="PANTHER" id="PTHR43718">
    <property type="entry name" value="LON PROTEASE"/>
    <property type="match status" value="1"/>
</dbReference>
<dbReference type="InterPro" id="IPR027417">
    <property type="entry name" value="P-loop_NTPase"/>
</dbReference>
<protein>
    <recommendedName>
        <fullName evidence="1">AAA+ ATPase domain-containing protein</fullName>
    </recommendedName>
</protein>
<organism evidence="2 3">
    <name type="scientific">Neopusillimonas maritima</name>
    <dbReference type="NCBI Taxonomy" id="2026239"/>
    <lineage>
        <taxon>Bacteria</taxon>
        <taxon>Pseudomonadati</taxon>
        <taxon>Pseudomonadota</taxon>
        <taxon>Betaproteobacteria</taxon>
        <taxon>Burkholderiales</taxon>
        <taxon>Alcaligenaceae</taxon>
        <taxon>Neopusillimonas</taxon>
    </lineage>
</organism>
<proteinExistence type="predicted"/>
<dbReference type="InterPro" id="IPR003593">
    <property type="entry name" value="AAA+_ATPase"/>
</dbReference>
<dbReference type="Proteomes" id="UP000266483">
    <property type="component" value="Unassembled WGS sequence"/>
</dbReference>
<dbReference type="InterPro" id="IPR003959">
    <property type="entry name" value="ATPase_AAA_core"/>
</dbReference>
<keyword evidence="3" id="KW-1185">Reference proteome</keyword>
<dbReference type="InterPro" id="IPR027065">
    <property type="entry name" value="Lon_Prtase"/>
</dbReference>
<dbReference type="SMART" id="SM00382">
    <property type="entry name" value="AAA"/>
    <property type="match status" value="1"/>
</dbReference>
<dbReference type="Pfam" id="PF00004">
    <property type="entry name" value="AAA"/>
    <property type="match status" value="1"/>
</dbReference>